<dbReference type="HOGENOM" id="CLU_1946507_0_0_4"/>
<dbReference type="Proteomes" id="UP000000626">
    <property type="component" value="Chromosome"/>
</dbReference>
<reference evidence="1 2" key="1">
    <citation type="journal article" date="2000" name="Nature">
        <title>Complete DNA sequence of a serogroup A strain of Neisseria meningitidis Z2491.</title>
        <authorList>
            <person name="Parkhill J."/>
            <person name="Achtman M."/>
            <person name="James K.D."/>
            <person name="Bentley S.D."/>
            <person name="Churcher C."/>
            <person name="Klee S.R."/>
            <person name="Morelli G."/>
            <person name="Basham D."/>
            <person name="Brown D."/>
            <person name="Chillingworth T."/>
            <person name="Davies R.M."/>
            <person name="Davis P."/>
            <person name="Devlin K."/>
            <person name="Feltwell T."/>
            <person name="Hamlin N."/>
            <person name="Holroyd S."/>
            <person name="Jagels K."/>
            <person name="Leather S."/>
            <person name="Moule S."/>
            <person name="Mungall K."/>
            <person name="Quail M.A."/>
            <person name="Rajandream M.A."/>
            <person name="Rutherford K.M."/>
            <person name="Simmonds M."/>
            <person name="Skelton J."/>
            <person name="Whitehead S."/>
            <person name="Spratt B.G."/>
            <person name="Barrell B.G."/>
        </authorList>
    </citation>
    <scope>NUCLEOTIDE SEQUENCE [LARGE SCALE GENOMIC DNA]</scope>
    <source>
        <strain evidence="2">DSM 15465 / Z2491</strain>
    </source>
</reference>
<sequence length="129" mass="14253">MSEFSPELTRAIEDYELRVSPDLKTVAGRLKYGIGVIDGEMHHDFSMHLLTVREDMAIDPQLEGQPRLVAAYAASLDKLGGLTAESLTPDLLLDEMAAADFDALYWAQELLQKKRLCPHPAPTVTDTPS</sequence>
<gene>
    <name evidence="1" type="ordered locus">NMA1835</name>
</gene>
<proteinExistence type="predicted"/>
<organism evidence="1 2">
    <name type="scientific">Neisseria meningitidis serogroup A / serotype 4A (strain DSM 15465 / Z2491)</name>
    <dbReference type="NCBI Taxonomy" id="122587"/>
    <lineage>
        <taxon>Bacteria</taxon>
        <taxon>Pseudomonadati</taxon>
        <taxon>Pseudomonadota</taxon>
        <taxon>Betaproteobacteria</taxon>
        <taxon>Neisseriales</taxon>
        <taxon>Neisseriaceae</taxon>
        <taxon>Neisseria</taxon>
    </lineage>
</organism>
<dbReference type="KEGG" id="nma:NMA1835"/>
<accession>A0A0U1RJT1</accession>
<dbReference type="EnsemblBacteria" id="CAM08956">
    <property type="protein sequence ID" value="CAM08956"/>
    <property type="gene ID" value="NMA1835"/>
</dbReference>
<evidence type="ECO:0000313" key="1">
    <source>
        <dbReference type="EMBL" id="CAM08956.1"/>
    </source>
</evidence>
<dbReference type="GeneID" id="93387748"/>
<name>A0A0U1RJT1_NEIMA</name>
<protein>
    <submittedName>
        <fullName evidence="1">Uncharacterized protein</fullName>
    </submittedName>
</protein>
<dbReference type="EMBL" id="AL157959">
    <property type="protein sequence ID" value="CAM08956.1"/>
    <property type="molecule type" value="Genomic_DNA"/>
</dbReference>
<dbReference type="AlphaFoldDB" id="A0A0U1RJT1"/>
<dbReference type="RefSeq" id="WP_002212742.1">
    <property type="nucleotide sequence ID" value="NC_003116.1"/>
</dbReference>
<evidence type="ECO:0000313" key="2">
    <source>
        <dbReference type="Proteomes" id="UP000000626"/>
    </source>
</evidence>